<dbReference type="InterPro" id="IPR004095">
    <property type="entry name" value="TGS"/>
</dbReference>
<dbReference type="GO" id="GO:0015969">
    <property type="term" value="P:guanosine tetraphosphate metabolic process"/>
    <property type="evidence" value="ECO:0007669"/>
    <property type="project" value="InterPro"/>
</dbReference>
<evidence type="ECO:0000256" key="1">
    <source>
        <dbReference type="ARBA" id="ARBA00019852"/>
    </source>
</evidence>
<proteinExistence type="inferred from homology"/>
<dbReference type="GO" id="GO:0008728">
    <property type="term" value="F:GTP diphosphokinase activity"/>
    <property type="evidence" value="ECO:0007669"/>
    <property type="project" value="TreeGrafter"/>
</dbReference>
<dbReference type="InterPro" id="IPR045865">
    <property type="entry name" value="ACT-like_dom_sf"/>
</dbReference>
<dbReference type="GO" id="GO:0015949">
    <property type="term" value="P:nucleobase-containing small molecule interconversion"/>
    <property type="evidence" value="ECO:0007669"/>
    <property type="project" value="UniProtKB-ARBA"/>
</dbReference>
<dbReference type="InterPro" id="IPR002912">
    <property type="entry name" value="ACT_dom"/>
</dbReference>
<sequence>MVSVRQAHQQDHTSTADWLAALPLANHTQAQRFTEVYQCVADVAGETDENQELLRQGREMVEILVTLNMDIDTLLAALMVPLVQANAIKREDIEQQFGADIQTLIQNVDTMDAISTLHNQSESASAAQVDKLRRMLLAMAEDVRAVVIKLASQICYLRSVKNADEDTRVMVARQTSTIYAPLANRLGIGQLKWELEDYAFRYQHPETYKQIAKQLKEKRLDRERYITEFVSALETALDKEGIKADVQGRPKHIYSIWKKMQRKNLTFDKLFDVRAVRILTEQLQDCYGALGVVHTNWKHLAKEFDDYVATPKPNGYRSIHTVVIGPEGKNVEIQIRTHEMHEDSELGVAAHWKYKEGGSSSSKYEEKIAWLRKILAWQDDVAESGDLAEELRNQVVEDRVYVFTPNGDVVDLPAGSTPLDFAYYVHSQVGNRCIGSKVDGRIVPFTYTLQSGDRVEILTAKNGKPSRDWLNPNMGYINSARARAKVQHWFKLQDKDSNLQAGKDLLETELAKVNIDIKHIGLAVKRFNVNRVEDLQAAVGAGDIRLNQVINYLQSQLHKPSDEELAERLIKRTNHSAKKKSKDAVVVDGVGNLMTNIARCCQPVPGDAIGGYITQGRGISVHRLDCDQFHDLAEAHPERVIDVRWGENYSGGYAITIRVVSMDRSGLLRDITTLLANEKINVMGMTTRSNAADQTATIDMDVEIYNIDTVARMLTRIGQLNGVIETRRL</sequence>
<reference evidence="11" key="1">
    <citation type="journal article" date="2019" name="Int. J. Syst. Evol. Microbiol.">
        <title>The Global Catalogue of Microorganisms (GCM) 10K type strain sequencing project: providing services to taxonomists for standard genome sequencing and annotation.</title>
        <authorList>
            <consortium name="The Broad Institute Genomics Platform"/>
            <consortium name="The Broad Institute Genome Sequencing Center for Infectious Disease"/>
            <person name="Wu L."/>
            <person name="Ma J."/>
        </authorList>
    </citation>
    <scope>NUCLEOTIDE SEQUENCE [LARGE SCALE GENOMIC DNA]</scope>
    <source>
        <strain evidence="11">CGMCC 1.10130</strain>
    </source>
</reference>
<dbReference type="NCBIfam" id="NF008124">
    <property type="entry name" value="PRK10872.1"/>
    <property type="match status" value="1"/>
</dbReference>
<dbReference type="InterPro" id="IPR043519">
    <property type="entry name" value="NT_sf"/>
</dbReference>
<dbReference type="Gene3D" id="3.30.460.10">
    <property type="entry name" value="Beta Polymerase, domain 2"/>
    <property type="match status" value="1"/>
</dbReference>
<feature type="domain" description="HD" evidence="8">
    <location>
        <begin position="53"/>
        <end position="157"/>
    </location>
</feature>
<dbReference type="PROSITE" id="PS51671">
    <property type="entry name" value="ACT"/>
    <property type="match status" value="1"/>
</dbReference>
<dbReference type="OrthoDB" id="9805041at2"/>
<dbReference type="GO" id="GO:0008893">
    <property type="term" value="F:guanosine-3',5'-bis(diphosphate) 3'-diphosphatase activity"/>
    <property type="evidence" value="ECO:0007669"/>
    <property type="project" value="TreeGrafter"/>
</dbReference>
<evidence type="ECO:0000313" key="10">
    <source>
        <dbReference type="EMBL" id="GGA74815.1"/>
    </source>
</evidence>
<dbReference type="AlphaFoldDB" id="A0A8J2XP86"/>
<dbReference type="InterPro" id="IPR006674">
    <property type="entry name" value="HD_domain"/>
</dbReference>
<comment type="pathway">
    <text evidence="2">Purine metabolism.</text>
</comment>
<evidence type="ECO:0000256" key="5">
    <source>
        <dbReference type="ARBA" id="ARBA00033308"/>
    </source>
</evidence>
<dbReference type="Pfam" id="PF04607">
    <property type="entry name" value="RelA_SpoT"/>
    <property type="match status" value="1"/>
</dbReference>
<dbReference type="PANTHER" id="PTHR21262">
    <property type="entry name" value="GUANOSINE-3',5'-BIS DIPHOSPHATE 3'-PYROPHOSPHOHYDROLASE"/>
    <property type="match status" value="1"/>
</dbReference>
<dbReference type="Proteomes" id="UP000619743">
    <property type="component" value="Unassembled WGS sequence"/>
</dbReference>
<dbReference type="FunFam" id="3.30.460.10:FF:000001">
    <property type="entry name" value="GTP pyrophosphokinase RelA"/>
    <property type="match status" value="1"/>
</dbReference>
<comment type="caution">
    <text evidence="10">The sequence shown here is derived from an EMBL/GenBank/DDBJ whole genome shotgun (WGS) entry which is preliminary data.</text>
</comment>
<dbReference type="Pfam" id="PF02824">
    <property type="entry name" value="TGS"/>
    <property type="match status" value="1"/>
</dbReference>
<evidence type="ECO:0000256" key="3">
    <source>
        <dbReference type="ARBA" id="ARBA00029754"/>
    </source>
</evidence>
<dbReference type="Gene3D" id="3.10.20.30">
    <property type="match status" value="1"/>
</dbReference>
<dbReference type="PROSITE" id="PS51880">
    <property type="entry name" value="TGS"/>
    <property type="match status" value="1"/>
</dbReference>
<dbReference type="PANTHER" id="PTHR21262:SF31">
    <property type="entry name" value="GTP PYROPHOSPHOKINASE"/>
    <property type="match status" value="1"/>
</dbReference>
<dbReference type="Pfam" id="PF13328">
    <property type="entry name" value="HD_4"/>
    <property type="match status" value="1"/>
</dbReference>
<dbReference type="InterPro" id="IPR012676">
    <property type="entry name" value="TGS-like"/>
</dbReference>
<dbReference type="SMART" id="SM00954">
    <property type="entry name" value="RelA_SpoT"/>
    <property type="match status" value="1"/>
</dbReference>
<dbReference type="InterPro" id="IPR033655">
    <property type="entry name" value="TGS_RelA/SpoT"/>
</dbReference>
<dbReference type="PROSITE" id="PS51831">
    <property type="entry name" value="HD"/>
    <property type="match status" value="1"/>
</dbReference>
<organism evidence="10 11">
    <name type="scientific">Neiella marina</name>
    <dbReference type="NCBI Taxonomy" id="508461"/>
    <lineage>
        <taxon>Bacteria</taxon>
        <taxon>Pseudomonadati</taxon>
        <taxon>Pseudomonadota</taxon>
        <taxon>Gammaproteobacteria</taxon>
        <taxon>Alteromonadales</taxon>
        <taxon>Echinimonadaceae</taxon>
        <taxon>Neiella</taxon>
    </lineage>
</organism>
<dbReference type="CDD" id="cd05399">
    <property type="entry name" value="NT_Rel-Spo_like"/>
    <property type="match status" value="1"/>
</dbReference>
<dbReference type="Gene3D" id="1.10.3210.10">
    <property type="entry name" value="Hypothetical protein af1432"/>
    <property type="match status" value="1"/>
</dbReference>
<dbReference type="CDD" id="cd01668">
    <property type="entry name" value="TGS_RSH"/>
    <property type="match status" value="1"/>
</dbReference>
<dbReference type="SUPFAM" id="SSF81271">
    <property type="entry name" value="TGS-like"/>
    <property type="match status" value="1"/>
</dbReference>
<dbReference type="GO" id="GO:0005886">
    <property type="term" value="C:plasma membrane"/>
    <property type="evidence" value="ECO:0007669"/>
    <property type="project" value="TreeGrafter"/>
</dbReference>
<dbReference type="InterPro" id="IPR007685">
    <property type="entry name" value="RelA_SpoT"/>
</dbReference>
<protein>
    <recommendedName>
        <fullName evidence="1">GTP pyrophosphokinase</fullName>
    </recommendedName>
    <alternativeName>
        <fullName evidence="4">(p)ppGpp synthase</fullName>
    </alternativeName>
    <alternativeName>
        <fullName evidence="3">ATP:GTP 3'-pyrophosphotransferase</fullName>
    </alternativeName>
    <alternativeName>
        <fullName evidence="5">ppGpp synthase I</fullName>
    </alternativeName>
</protein>
<evidence type="ECO:0000259" key="8">
    <source>
        <dbReference type="PROSITE" id="PS51831"/>
    </source>
</evidence>
<comment type="similarity">
    <text evidence="6">Belongs to the relA/spoT family.</text>
</comment>
<feature type="domain" description="ACT" evidence="7">
    <location>
        <begin position="656"/>
        <end position="729"/>
    </location>
</feature>
<dbReference type="Pfam" id="PF13291">
    <property type="entry name" value="ACT_4"/>
    <property type="match status" value="1"/>
</dbReference>
<feature type="domain" description="TGS" evidence="9">
    <location>
        <begin position="398"/>
        <end position="459"/>
    </location>
</feature>
<evidence type="ECO:0000313" key="11">
    <source>
        <dbReference type="Proteomes" id="UP000619743"/>
    </source>
</evidence>
<name>A0A8J2XP86_9GAMM</name>
<evidence type="ECO:0000256" key="6">
    <source>
        <dbReference type="RuleBase" id="RU003847"/>
    </source>
</evidence>
<dbReference type="SUPFAM" id="SSF81301">
    <property type="entry name" value="Nucleotidyltransferase"/>
    <property type="match status" value="1"/>
</dbReference>
<dbReference type="SUPFAM" id="SSF55021">
    <property type="entry name" value="ACT-like"/>
    <property type="match status" value="1"/>
</dbReference>
<dbReference type="NCBIfam" id="TIGR00691">
    <property type="entry name" value="spoT_relA"/>
    <property type="match status" value="1"/>
</dbReference>
<dbReference type="Gene3D" id="3.30.70.260">
    <property type="match status" value="1"/>
</dbReference>
<dbReference type="Pfam" id="PF19296">
    <property type="entry name" value="RelA_AH_RIS"/>
    <property type="match status" value="1"/>
</dbReference>
<keyword evidence="11" id="KW-1185">Reference proteome</keyword>
<dbReference type="CDD" id="cd04876">
    <property type="entry name" value="ACT_RelA-SpoT"/>
    <property type="match status" value="1"/>
</dbReference>
<evidence type="ECO:0000259" key="9">
    <source>
        <dbReference type="PROSITE" id="PS51880"/>
    </source>
</evidence>
<comment type="function">
    <text evidence="6">In eubacteria ppGpp (guanosine 3'-diphosphate 5'-diphosphate) is a mediator of the stringent response that coordinates a variety of cellular activities in response to changes in nutritional abundance.</text>
</comment>
<evidence type="ECO:0000259" key="7">
    <source>
        <dbReference type="PROSITE" id="PS51671"/>
    </source>
</evidence>
<dbReference type="InterPro" id="IPR012675">
    <property type="entry name" value="Beta-grasp_dom_sf"/>
</dbReference>
<dbReference type="GO" id="GO:0042594">
    <property type="term" value="P:response to starvation"/>
    <property type="evidence" value="ECO:0007669"/>
    <property type="project" value="TreeGrafter"/>
</dbReference>
<evidence type="ECO:0000256" key="2">
    <source>
        <dbReference type="ARBA" id="ARBA00025704"/>
    </source>
</evidence>
<dbReference type="SUPFAM" id="SSF109604">
    <property type="entry name" value="HD-domain/PDEase-like"/>
    <property type="match status" value="1"/>
</dbReference>
<dbReference type="FunFam" id="3.10.20.30:FF:000002">
    <property type="entry name" value="GTP pyrophosphokinase (RelA/SpoT)"/>
    <property type="match status" value="1"/>
</dbReference>
<gene>
    <name evidence="10" type="ORF">GCM10011369_15800</name>
</gene>
<dbReference type="EMBL" id="BMDX01000006">
    <property type="protein sequence ID" value="GGA74815.1"/>
    <property type="molecule type" value="Genomic_DNA"/>
</dbReference>
<accession>A0A8J2XP86</accession>
<dbReference type="InterPro" id="IPR004811">
    <property type="entry name" value="RelA/Spo_fam"/>
</dbReference>
<dbReference type="InterPro" id="IPR045600">
    <property type="entry name" value="RelA/SpoT_AH_RIS"/>
</dbReference>
<dbReference type="RefSeq" id="WP_087505428.1">
    <property type="nucleotide sequence ID" value="NZ_BMDX01000006.1"/>
</dbReference>
<evidence type="ECO:0000256" key="4">
    <source>
        <dbReference type="ARBA" id="ARBA00032407"/>
    </source>
</evidence>